<protein>
    <submittedName>
        <fullName evidence="1">Uncharacterized protein</fullName>
    </submittedName>
</protein>
<proteinExistence type="predicted"/>
<dbReference type="InterPro" id="IPR043502">
    <property type="entry name" value="DNA/RNA_pol_sf"/>
</dbReference>
<evidence type="ECO:0000313" key="2">
    <source>
        <dbReference type="Proteomes" id="UP001151760"/>
    </source>
</evidence>
<gene>
    <name evidence="1" type="ORF">Tco_0652838</name>
</gene>
<accession>A0ABQ4WYR6</accession>
<evidence type="ECO:0000313" key="1">
    <source>
        <dbReference type="EMBL" id="GJS58054.1"/>
    </source>
</evidence>
<dbReference type="SUPFAM" id="SSF56672">
    <property type="entry name" value="DNA/RNA polymerases"/>
    <property type="match status" value="1"/>
</dbReference>
<reference evidence="1" key="2">
    <citation type="submission" date="2022-01" db="EMBL/GenBank/DDBJ databases">
        <authorList>
            <person name="Yamashiro T."/>
            <person name="Shiraishi A."/>
            <person name="Satake H."/>
            <person name="Nakayama K."/>
        </authorList>
    </citation>
    <scope>NUCLEOTIDE SEQUENCE</scope>
</reference>
<dbReference type="Proteomes" id="UP001151760">
    <property type="component" value="Unassembled WGS sequence"/>
</dbReference>
<reference evidence="1" key="1">
    <citation type="journal article" date="2022" name="Int. J. Mol. Sci.">
        <title>Draft Genome of Tanacetum Coccineum: Genomic Comparison of Closely Related Tanacetum-Family Plants.</title>
        <authorList>
            <person name="Yamashiro T."/>
            <person name="Shiraishi A."/>
            <person name="Nakayama K."/>
            <person name="Satake H."/>
        </authorList>
    </citation>
    <scope>NUCLEOTIDE SEQUENCE</scope>
</reference>
<keyword evidence="2" id="KW-1185">Reference proteome</keyword>
<comment type="caution">
    <text evidence="1">The sequence shown here is derived from an EMBL/GenBank/DDBJ whole genome shotgun (WGS) entry which is preliminary data.</text>
</comment>
<name>A0ABQ4WYR6_9ASTR</name>
<sequence length="133" mass="15401">MPVELGSFDVVIGIGDETLMIRSNKSDGYTSIIASEQRAELLNRIGTLEWDNMRLRGMLGVERQRVDHLRRSILRNEEHEEHLGQLPELLKNKELYAKFSKCEFWLLKVQFLGHIVDSQGIHIDTIKIESIKD</sequence>
<organism evidence="1 2">
    <name type="scientific">Tanacetum coccineum</name>
    <dbReference type="NCBI Taxonomy" id="301880"/>
    <lineage>
        <taxon>Eukaryota</taxon>
        <taxon>Viridiplantae</taxon>
        <taxon>Streptophyta</taxon>
        <taxon>Embryophyta</taxon>
        <taxon>Tracheophyta</taxon>
        <taxon>Spermatophyta</taxon>
        <taxon>Magnoliopsida</taxon>
        <taxon>eudicotyledons</taxon>
        <taxon>Gunneridae</taxon>
        <taxon>Pentapetalae</taxon>
        <taxon>asterids</taxon>
        <taxon>campanulids</taxon>
        <taxon>Asterales</taxon>
        <taxon>Asteraceae</taxon>
        <taxon>Asteroideae</taxon>
        <taxon>Anthemideae</taxon>
        <taxon>Anthemidinae</taxon>
        <taxon>Tanacetum</taxon>
    </lineage>
</organism>
<dbReference type="Gene3D" id="3.30.70.270">
    <property type="match status" value="1"/>
</dbReference>
<dbReference type="InterPro" id="IPR043128">
    <property type="entry name" value="Rev_trsase/Diguanyl_cyclase"/>
</dbReference>
<dbReference type="EMBL" id="BQNB010009052">
    <property type="protein sequence ID" value="GJS58054.1"/>
    <property type="molecule type" value="Genomic_DNA"/>
</dbReference>